<keyword evidence="11" id="KW-1185">Reference proteome</keyword>
<feature type="compositionally biased region" description="Basic and acidic residues" evidence="7">
    <location>
        <begin position="613"/>
        <end position="623"/>
    </location>
</feature>
<accession>A0A4Z2BB52</accession>
<dbReference type="CDD" id="cd00063">
    <property type="entry name" value="FN3"/>
    <property type="match status" value="4"/>
</dbReference>
<evidence type="ECO:0000256" key="6">
    <source>
        <dbReference type="SAM" id="Coils"/>
    </source>
</evidence>
<dbReference type="SMART" id="SM00409">
    <property type="entry name" value="IG"/>
    <property type="match status" value="7"/>
</dbReference>
<evidence type="ECO:0000259" key="8">
    <source>
        <dbReference type="PROSITE" id="PS50835"/>
    </source>
</evidence>
<feature type="compositionally biased region" description="Basic and acidic residues" evidence="7">
    <location>
        <begin position="573"/>
        <end position="600"/>
    </location>
</feature>
<dbReference type="FunFam" id="2.60.40.10:FF:002294">
    <property type="entry name" value="Immunoglobulin-like and fibronectin type III domain-containing 1, tandem duplicate 3"/>
    <property type="match status" value="1"/>
</dbReference>
<dbReference type="InterPro" id="IPR036179">
    <property type="entry name" value="Ig-like_dom_sf"/>
</dbReference>
<feature type="domain" description="Ig-like" evidence="8">
    <location>
        <begin position="1136"/>
        <end position="1226"/>
    </location>
</feature>
<feature type="domain" description="Ig-like" evidence="8">
    <location>
        <begin position="643"/>
        <end position="728"/>
    </location>
</feature>
<reference evidence="10 11" key="1">
    <citation type="submission" date="2019-04" db="EMBL/GenBank/DDBJ databases">
        <title>The sequence and de novo assembly of Takifugu bimaculatus genome using PacBio and Hi-C technologies.</title>
        <authorList>
            <person name="Xu P."/>
            <person name="Liu B."/>
            <person name="Zhou Z."/>
        </authorList>
    </citation>
    <scope>NUCLEOTIDE SEQUENCE [LARGE SCALE GENOMIC DNA]</scope>
    <source>
        <strain evidence="10">TB-2018</strain>
        <tissue evidence="10">Muscle</tissue>
    </source>
</reference>
<sequence length="1439" mass="160484">MWKKSKVTEQTASGQAGIRKKSKVPGVMITQFVEELPEGKSTPDFTRKPIALTIQEGKTAVFKAKVTGNPPPTVTWSRANGEIHYHPDVCLQKYDEASYENTLQFPKVSPEDADTYKCFATNEYGKAVCTVLLNVIEVGFSRTKELQKTQGGDIADYRKKLKKRNADGVREEKAMEPEEKVWEILLSADKKDYERICAEYGIKDFRGMLKKLSEMKKEREEEIAGFISQISALKHIDVKEENCATIELDMDLKDPSSKIFLYKDGVMVPFTVEESESMKHSLKQVGKKYVFTIKNLGTDDAGLYSVDVEGVNVFSTEFKVPEVDFAVKIQEVKALEREDALFQCVLTAPMNDIKWFGKNAPLSNSEKHEITVSEDKLIHKLIVRDCLPLDAGIYAAVAGIKSCNAWLVVEADRDPANKGKKASRKTTIAGGGNTEDLMRIAKDQKERYDKEMAEKMENAKKAQVEKEAAAAAAWAQAQAAKKAAEEAKAIAKAAAKMTAKSKRSADEKTGAMQKSKNKERRKEAGAAAHGGSDAVAAIAGSATGLEYFVEEEEKEEEEESHSNEDSDIENEGQEGKGGKGAEAVREEKGEGYGEGKKLVIEDSLVPDTEIDDEKTTNDNENSRKKGKHFIKKNLVVEEAVVDPGVHFHAGLSDCKVVIGEAAELECKLSNEDCKGMWYKNGEEIKSDEGITISKEGSFHRLKIQKVTEEYAGKYKFEADGRKTEALIVVEDPPRFDAEELEAFKKTVTVKRGHKAIYKLPFIGREPIKVQWYLDGEELSDEANIKLEHSDGSSRLILTKLQRKDSGEVKIKLKNEYGTIEALSQLIVLDKPTPPMGPLEIVDASSSVIEFKWRAPKDSGGCKIGNYILERQQIGRNTWKKVGPIGPEPTYRDTDVDHGRKYCYRIRVETELGTSEIMETEDIQAGTKAYPGPPSAPKVIGAFKDCITLAWSPPANTGGTNILGYNLEKRKKGSNLWGLVNPSEEIIRAKGYAVKDVVEGMEYEFRVSAINTSGAGEFSTPSEFVFARDPKKAPGKVQDFKVTDSTYTTLSLSWNKPREIEGMKDEAKGYFVEIRPAESTEWDRCNSIPITMTSYTVKGLKSLAMYWVRVVATNDGGEGEAQELDTYILATPPPVRPRFTDAKIKSFMVVRAGNSARFNINFEASPWPDITWQKDGGRVSKKVTISNTEGQSQLLIPSAERTDTGIYTIILKNIVGQETFSIEIRVTDEPKSAGPVELDENVPGTVTISWSPSPDEKRDDRLHYMVTKRDSVKRQWHSIADRIFNNRFTACNIMPGREYQFRVYAKNDMGSSKPSESPKWFIPSKKERFTLTMPKTKVYDLRCPPKFLVPLKLHAAPQGYECYMTCALKGDPMPHVTWLRNNVILNTNTNYYITNTCGVCSLLILRVGPKDTGEYKIVAENGMGRAECSTKLTVRGNYSL</sequence>
<evidence type="ECO:0000256" key="2">
    <source>
        <dbReference type="ARBA" id="ARBA00022490"/>
    </source>
</evidence>
<dbReference type="InterPro" id="IPR003599">
    <property type="entry name" value="Ig_sub"/>
</dbReference>
<protein>
    <recommendedName>
        <fullName evidence="12">Immunoglobulin-like and fibronectin type III domain-containing protein 1</fullName>
    </recommendedName>
</protein>
<evidence type="ECO:0000313" key="10">
    <source>
        <dbReference type="EMBL" id="TNM89099.1"/>
    </source>
</evidence>
<evidence type="ECO:0000256" key="7">
    <source>
        <dbReference type="SAM" id="MobiDB-lite"/>
    </source>
</evidence>
<feature type="region of interest" description="Disordered" evidence="7">
    <location>
        <begin position="550"/>
        <end position="624"/>
    </location>
</feature>
<dbReference type="PANTHER" id="PTHR13817:SF181">
    <property type="entry name" value="IMMUNOGLOBULIN-LIKE AND FIBRONECTIN TYPE III DOMAIN-CONTAINING PROTEIN 1"/>
    <property type="match status" value="1"/>
</dbReference>
<feature type="domain" description="Fibronectin type-III" evidence="9">
    <location>
        <begin position="833"/>
        <end position="929"/>
    </location>
</feature>
<dbReference type="PROSITE" id="PS50835">
    <property type="entry name" value="IG_LIKE"/>
    <property type="match status" value="4"/>
</dbReference>
<dbReference type="FunFam" id="2.60.40.10:FF:000032">
    <property type="entry name" value="palladin isoform X1"/>
    <property type="match status" value="1"/>
</dbReference>
<dbReference type="InterPro" id="IPR013098">
    <property type="entry name" value="Ig_I-set"/>
</dbReference>
<dbReference type="Proteomes" id="UP000516260">
    <property type="component" value="Chromosome 5"/>
</dbReference>
<dbReference type="InterPro" id="IPR003598">
    <property type="entry name" value="Ig_sub2"/>
</dbReference>
<dbReference type="InterPro" id="IPR003961">
    <property type="entry name" value="FN3_dom"/>
</dbReference>
<feature type="domain" description="Ig-like" evidence="8">
    <location>
        <begin position="1344"/>
        <end position="1432"/>
    </location>
</feature>
<comment type="caution">
    <text evidence="10">The sequence shown here is derived from an EMBL/GenBank/DDBJ whole genome shotgun (WGS) entry which is preliminary data.</text>
</comment>
<gene>
    <name evidence="10" type="ORF">fugu_005353</name>
</gene>
<dbReference type="Gene3D" id="2.60.40.10">
    <property type="entry name" value="Immunoglobulins"/>
    <property type="match status" value="11"/>
</dbReference>
<dbReference type="FunFam" id="2.60.40.10:FF:001097">
    <property type="entry name" value="Immunoglobulin-like and fibronectin type III domain-containing protein 1"/>
    <property type="match status" value="1"/>
</dbReference>
<evidence type="ECO:0000256" key="1">
    <source>
        <dbReference type="ARBA" id="ARBA00004496"/>
    </source>
</evidence>
<dbReference type="InterPro" id="IPR036116">
    <property type="entry name" value="FN3_sf"/>
</dbReference>
<name>A0A4Z2BB52_9TELE</name>
<keyword evidence="5" id="KW-0393">Immunoglobulin domain</keyword>
<feature type="compositionally biased region" description="Acidic residues" evidence="7">
    <location>
        <begin position="550"/>
        <end position="572"/>
    </location>
</feature>
<evidence type="ECO:0008006" key="12">
    <source>
        <dbReference type="Google" id="ProtNLM"/>
    </source>
</evidence>
<dbReference type="FunFam" id="2.60.40.10:FF:001438">
    <property type="entry name" value="Immunoglobulin-like and fibronectin type III domain-containing protein 1"/>
    <property type="match status" value="1"/>
</dbReference>
<dbReference type="SUPFAM" id="SSF48726">
    <property type="entry name" value="Immunoglobulin"/>
    <property type="match status" value="7"/>
</dbReference>
<feature type="domain" description="Fibronectin type-III" evidence="9">
    <location>
        <begin position="932"/>
        <end position="1029"/>
    </location>
</feature>
<dbReference type="EMBL" id="SWLE01000018">
    <property type="protein sequence ID" value="TNM89099.1"/>
    <property type="molecule type" value="Genomic_DNA"/>
</dbReference>
<feature type="coiled-coil region" evidence="6">
    <location>
        <begin position="438"/>
        <end position="472"/>
    </location>
</feature>
<keyword evidence="2" id="KW-0963">Cytoplasm</keyword>
<dbReference type="Pfam" id="PF00041">
    <property type="entry name" value="fn3"/>
    <property type="match status" value="3"/>
</dbReference>
<dbReference type="PANTHER" id="PTHR13817">
    <property type="entry name" value="TITIN"/>
    <property type="match status" value="1"/>
</dbReference>
<keyword evidence="6" id="KW-0175">Coiled coil</keyword>
<evidence type="ECO:0000313" key="11">
    <source>
        <dbReference type="Proteomes" id="UP000516260"/>
    </source>
</evidence>
<feature type="region of interest" description="Disordered" evidence="7">
    <location>
        <begin position="1"/>
        <end position="20"/>
    </location>
</feature>
<comment type="subcellular location">
    <subcellularLocation>
        <location evidence="1">Cytoplasm</location>
    </subcellularLocation>
</comment>
<dbReference type="FunFam" id="2.60.40.10:FF:000031">
    <property type="entry name" value="Myosin-binding protein C, slow type"/>
    <property type="match status" value="1"/>
</dbReference>
<keyword evidence="4" id="KW-1015">Disulfide bond</keyword>
<feature type="domain" description="Fibronectin type-III" evidence="9">
    <location>
        <begin position="1231"/>
        <end position="1326"/>
    </location>
</feature>
<dbReference type="SUPFAM" id="SSF49265">
    <property type="entry name" value="Fibronectin type III"/>
    <property type="match status" value="3"/>
</dbReference>
<feature type="domain" description="Fibronectin type-III" evidence="9">
    <location>
        <begin position="1032"/>
        <end position="1133"/>
    </location>
</feature>
<dbReference type="FunFam" id="2.60.40.10:FF:000425">
    <property type="entry name" value="Myosin light chain kinase"/>
    <property type="match status" value="1"/>
</dbReference>
<dbReference type="InterPro" id="IPR050964">
    <property type="entry name" value="Striated_Muscle_Regulatory"/>
</dbReference>
<dbReference type="InterPro" id="IPR013783">
    <property type="entry name" value="Ig-like_fold"/>
</dbReference>
<keyword evidence="3" id="KW-0677">Repeat</keyword>
<dbReference type="PRINTS" id="PR00014">
    <property type="entry name" value="FNTYPEIII"/>
</dbReference>
<dbReference type="FunFam" id="2.60.40.10:FF:001232">
    <property type="entry name" value="Immunoglobulin-like and fibronectin type III domain-containing 1"/>
    <property type="match status" value="1"/>
</dbReference>
<dbReference type="InterPro" id="IPR007110">
    <property type="entry name" value="Ig-like_dom"/>
</dbReference>
<dbReference type="GO" id="GO:0005737">
    <property type="term" value="C:cytoplasm"/>
    <property type="evidence" value="ECO:0007669"/>
    <property type="project" value="UniProtKB-SubCell"/>
</dbReference>
<dbReference type="SMART" id="SM00060">
    <property type="entry name" value="FN3"/>
    <property type="match status" value="4"/>
</dbReference>
<dbReference type="InterPro" id="IPR040849">
    <property type="entry name" value="MyBP-C_THB"/>
</dbReference>
<dbReference type="SMART" id="SM00408">
    <property type="entry name" value="IGc2"/>
    <property type="match status" value="4"/>
</dbReference>
<dbReference type="Pfam" id="PF07679">
    <property type="entry name" value="I-set"/>
    <property type="match status" value="6"/>
</dbReference>
<feature type="domain" description="Ig-like" evidence="8">
    <location>
        <begin position="43"/>
        <end position="129"/>
    </location>
</feature>
<evidence type="ECO:0000256" key="3">
    <source>
        <dbReference type="ARBA" id="ARBA00022737"/>
    </source>
</evidence>
<organism evidence="10 11">
    <name type="scientific">Takifugu bimaculatus</name>
    <dbReference type="NCBI Taxonomy" id="433685"/>
    <lineage>
        <taxon>Eukaryota</taxon>
        <taxon>Metazoa</taxon>
        <taxon>Chordata</taxon>
        <taxon>Craniata</taxon>
        <taxon>Vertebrata</taxon>
        <taxon>Euteleostomi</taxon>
        <taxon>Actinopterygii</taxon>
        <taxon>Neopterygii</taxon>
        <taxon>Teleostei</taxon>
        <taxon>Neoteleostei</taxon>
        <taxon>Acanthomorphata</taxon>
        <taxon>Eupercaria</taxon>
        <taxon>Tetraodontiformes</taxon>
        <taxon>Tetradontoidea</taxon>
        <taxon>Tetraodontidae</taxon>
        <taxon>Takifugu</taxon>
    </lineage>
</organism>
<proteinExistence type="predicted"/>
<evidence type="ECO:0000256" key="4">
    <source>
        <dbReference type="ARBA" id="ARBA00023157"/>
    </source>
</evidence>
<dbReference type="Pfam" id="PF18362">
    <property type="entry name" value="THB"/>
    <property type="match status" value="1"/>
</dbReference>
<evidence type="ECO:0000259" key="9">
    <source>
        <dbReference type="PROSITE" id="PS50853"/>
    </source>
</evidence>
<dbReference type="FunFam" id="2.60.40.10:FF:001267">
    <property type="entry name" value="Immunoglobulin-like and fibronectin type III domain containing 1"/>
    <property type="match status" value="1"/>
</dbReference>
<evidence type="ECO:0000256" key="5">
    <source>
        <dbReference type="ARBA" id="ARBA00023319"/>
    </source>
</evidence>
<dbReference type="PROSITE" id="PS50853">
    <property type="entry name" value="FN3"/>
    <property type="match status" value="4"/>
</dbReference>
<dbReference type="FunFam" id="2.60.40.10:FF:001401">
    <property type="entry name" value="immunoglobulin-like and fibronectin type III domain-containing protein 1"/>
    <property type="match status" value="1"/>
</dbReference>
<feature type="region of interest" description="Disordered" evidence="7">
    <location>
        <begin position="498"/>
        <end position="532"/>
    </location>
</feature>